<keyword evidence="3" id="KW-1185">Reference proteome</keyword>
<proteinExistence type="predicted"/>
<dbReference type="Proteomes" id="UP000414233">
    <property type="component" value="Unassembled WGS sequence"/>
</dbReference>
<protein>
    <submittedName>
        <fullName evidence="2">Uncharacterized protein</fullName>
    </submittedName>
</protein>
<evidence type="ECO:0000313" key="3">
    <source>
        <dbReference type="Proteomes" id="UP000414233"/>
    </source>
</evidence>
<organism evidence="2 3">
    <name type="scientific">Pandoraea terrae</name>
    <dbReference type="NCBI Taxonomy" id="1537710"/>
    <lineage>
        <taxon>Bacteria</taxon>
        <taxon>Pseudomonadati</taxon>
        <taxon>Pseudomonadota</taxon>
        <taxon>Betaproteobacteria</taxon>
        <taxon>Burkholderiales</taxon>
        <taxon>Burkholderiaceae</taxon>
        <taxon>Pandoraea</taxon>
    </lineage>
</organism>
<name>A0A5E4UT22_9BURK</name>
<dbReference type="EMBL" id="CABPRZ010000007">
    <property type="protein sequence ID" value="VVE03141.1"/>
    <property type="molecule type" value="Genomic_DNA"/>
</dbReference>
<sequence length="73" mass="8113">MTFSQTCATSAAHGRGTKSGGAASDNETRILQIYFLSLLTKMEMLHTTRGTTLRYSPSFAVRSWPGVRLKNFR</sequence>
<gene>
    <name evidence="2" type="ORF">PTE30175_02170</name>
</gene>
<accession>A0A5E4UT22</accession>
<reference evidence="2 3" key="1">
    <citation type="submission" date="2019-08" db="EMBL/GenBank/DDBJ databases">
        <authorList>
            <person name="Peeters C."/>
        </authorList>
    </citation>
    <scope>NUCLEOTIDE SEQUENCE [LARGE SCALE GENOMIC DNA]</scope>
    <source>
        <strain evidence="2 3">LMG 30175</strain>
    </source>
</reference>
<dbReference type="AlphaFoldDB" id="A0A5E4UT22"/>
<evidence type="ECO:0000256" key="1">
    <source>
        <dbReference type="SAM" id="MobiDB-lite"/>
    </source>
</evidence>
<feature type="region of interest" description="Disordered" evidence="1">
    <location>
        <begin position="1"/>
        <end position="23"/>
    </location>
</feature>
<evidence type="ECO:0000313" key="2">
    <source>
        <dbReference type="EMBL" id="VVE03141.1"/>
    </source>
</evidence>